<protein>
    <submittedName>
        <fullName evidence="1">Uncharacterized protein</fullName>
    </submittedName>
</protein>
<evidence type="ECO:0000313" key="1">
    <source>
        <dbReference type="EMBL" id="CAB4304300.1"/>
    </source>
</evidence>
<dbReference type="AlphaFoldDB" id="A0A6J5WRG5"/>
<name>A0A6J5WRG5_PRUAR</name>
<reference evidence="2" key="1">
    <citation type="journal article" date="2020" name="Genome Biol.">
        <title>Gamete binning: chromosome-level and haplotype-resolved genome assembly enabled by high-throughput single-cell sequencing of gamete genomes.</title>
        <authorList>
            <person name="Campoy J.A."/>
            <person name="Sun H."/>
            <person name="Goel M."/>
            <person name="Jiao W.-B."/>
            <person name="Folz-Donahue K."/>
            <person name="Wang N."/>
            <person name="Rubio M."/>
            <person name="Liu C."/>
            <person name="Kukat C."/>
            <person name="Ruiz D."/>
            <person name="Huettel B."/>
            <person name="Schneeberger K."/>
        </authorList>
    </citation>
    <scope>NUCLEOTIDE SEQUENCE [LARGE SCALE GENOMIC DNA]</scope>
    <source>
        <strain evidence="2">cv. Rojo Pasion</strain>
    </source>
</reference>
<accession>A0A6J5WRG5</accession>
<dbReference type="Proteomes" id="UP000507245">
    <property type="component" value="Unassembled WGS sequence"/>
</dbReference>
<gene>
    <name evidence="1" type="ORF">ORAREDHAP_LOCUS21789</name>
</gene>
<evidence type="ECO:0000313" key="2">
    <source>
        <dbReference type="Proteomes" id="UP000507245"/>
    </source>
</evidence>
<keyword evidence="2" id="KW-1185">Reference proteome</keyword>
<proteinExistence type="predicted"/>
<sequence length="66" mass="7414">MVHLNRRNTVGIGRCKDLDQRNRGHLVHGPMSEDAKVCGMEVHGDMWVGVLGEGAEKVRGREWGYL</sequence>
<organism evidence="1 2">
    <name type="scientific">Prunus armeniaca</name>
    <name type="common">Apricot</name>
    <name type="synonym">Armeniaca vulgaris</name>
    <dbReference type="NCBI Taxonomy" id="36596"/>
    <lineage>
        <taxon>Eukaryota</taxon>
        <taxon>Viridiplantae</taxon>
        <taxon>Streptophyta</taxon>
        <taxon>Embryophyta</taxon>
        <taxon>Tracheophyta</taxon>
        <taxon>Spermatophyta</taxon>
        <taxon>Magnoliopsida</taxon>
        <taxon>eudicotyledons</taxon>
        <taxon>Gunneridae</taxon>
        <taxon>Pentapetalae</taxon>
        <taxon>rosids</taxon>
        <taxon>fabids</taxon>
        <taxon>Rosales</taxon>
        <taxon>Rosaceae</taxon>
        <taxon>Amygdaloideae</taxon>
        <taxon>Amygdaleae</taxon>
        <taxon>Prunus</taxon>
    </lineage>
</organism>
<dbReference type="EMBL" id="CAEKKB010000003">
    <property type="protein sequence ID" value="CAB4304300.1"/>
    <property type="molecule type" value="Genomic_DNA"/>
</dbReference>